<dbReference type="Proteomes" id="UP001159405">
    <property type="component" value="Unassembled WGS sequence"/>
</dbReference>
<keyword evidence="8 15" id="KW-0472">Membrane</keyword>
<dbReference type="SUPFAM" id="SSF53822">
    <property type="entry name" value="Periplasmic binding protein-like I"/>
    <property type="match status" value="1"/>
</dbReference>
<feature type="signal peptide" evidence="16">
    <location>
        <begin position="1"/>
        <end position="25"/>
    </location>
</feature>
<dbReference type="Gene3D" id="3.40.50.2300">
    <property type="match status" value="2"/>
</dbReference>
<keyword evidence="4 16" id="KW-0732">Signal</keyword>
<dbReference type="InterPro" id="IPR000719">
    <property type="entry name" value="Prot_kinase_dom"/>
</dbReference>
<dbReference type="CDD" id="cd06352">
    <property type="entry name" value="PBP1_NPR_GC-like"/>
    <property type="match status" value="1"/>
</dbReference>
<evidence type="ECO:0000256" key="5">
    <source>
        <dbReference type="ARBA" id="ARBA00022741"/>
    </source>
</evidence>
<dbReference type="SUPFAM" id="SSF55073">
    <property type="entry name" value="Nucleotide cyclase"/>
    <property type="match status" value="1"/>
</dbReference>
<proteinExistence type="inferred from homology"/>
<dbReference type="PROSITE" id="PS50125">
    <property type="entry name" value="GUANYLATE_CYCLASE_2"/>
    <property type="match status" value="1"/>
</dbReference>
<evidence type="ECO:0000256" key="12">
    <source>
        <dbReference type="ARBA" id="ARBA00023293"/>
    </source>
</evidence>
<evidence type="ECO:0000256" key="4">
    <source>
        <dbReference type="ARBA" id="ARBA00022729"/>
    </source>
</evidence>
<comment type="subcellular location">
    <subcellularLocation>
        <location evidence="1">Membrane</location>
        <topology evidence="1">Single-pass type I membrane protein</topology>
    </subcellularLocation>
</comment>
<evidence type="ECO:0000256" key="13">
    <source>
        <dbReference type="RuleBase" id="RU000405"/>
    </source>
</evidence>
<evidence type="ECO:0000256" key="10">
    <source>
        <dbReference type="ARBA" id="ARBA00023180"/>
    </source>
</evidence>
<evidence type="ECO:0000256" key="6">
    <source>
        <dbReference type="ARBA" id="ARBA00022989"/>
    </source>
</evidence>
<dbReference type="EMBL" id="CALNXK010000057">
    <property type="protein sequence ID" value="CAH3136029.1"/>
    <property type="molecule type" value="Genomic_DNA"/>
</dbReference>
<dbReference type="EC" id="4.6.1.2" evidence="2 14"/>
<gene>
    <name evidence="19" type="ORF">PLOB_00038418</name>
</gene>
<comment type="caution">
    <text evidence="19">The sequence shown here is derived from an EMBL/GenBank/DDBJ whole genome shotgun (WGS) entry which is preliminary data.</text>
</comment>
<keyword evidence="20" id="KW-1185">Reference proteome</keyword>
<evidence type="ECO:0000256" key="9">
    <source>
        <dbReference type="ARBA" id="ARBA00023170"/>
    </source>
</evidence>
<keyword evidence="3 15" id="KW-0812">Transmembrane</keyword>
<dbReference type="SMART" id="SM00044">
    <property type="entry name" value="CYCc"/>
    <property type="match status" value="1"/>
</dbReference>
<dbReference type="InterPro" id="IPR001170">
    <property type="entry name" value="ANPR/GUC"/>
</dbReference>
<dbReference type="PANTHER" id="PTHR11920">
    <property type="entry name" value="GUANYLYL CYCLASE"/>
    <property type="match status" value="1"/>
</dbReference>
<dbReference type="InterPro" id="IPR001828">
    <property type="entry name" value="ANF_lig-bd_rcpt"/>
</dbReference>
<dbReference type="PROSITE" id="PS00452">
    <property type="entry name" value="GUANYLATE_CYCLASE_1"/>
    <property type="match status" value="1"/>
</dbReference>
<dbReference type="InterPro" id="IPR018297">
    <property type="entry name" value="A/G_cyclase_CS"/>
</dbReference>
<dbReference type="Pfam" id="PF01094">
    <property type="entry name" value="ANF_receptor"/>
    <property type="match status" value="1"/>
</dbReference>
<evidence type="ECO:0000259" key="18">
    <source>
        <dbReference type="PROSITE" id="PS50125"/>
    </source>
</evidence>
<keyword evidence="6 15" id="KW-1133">Transmembrane helix</keyword>
<evidence type="ECO:0000256" key="8">
    <source>
        <dbReference type="ARBA" id="ARBA00023136"/>
    </source>
</evidence>
<organism evidence="19 20">
    <name type="scientific">Porites lobata</name>
    <dbReference type="NCBI Taxonomy" id="104759"/>
    <lineage>
        <taxon>Eukaryota</taxon>
        <taxon>Metazoa</taxon>
        <taxon>Cnidaria</taxon>
        <taxon>Anthozoa</taxon>
        <taxon>Hexacorallia</taxon>
        <taxon>Scleractinia</taxon>
        <taxon>Fungiina</taxon>
        <taxon>Poritidae</taxon>
        <taxon>Porites</taxon>
    </lineage>
</organism>
<evidence type="ECO:0000313" key="19">
    <source>
        <dbReference type="EMBL" id="CAH3136029.1"/>
    </source>
</evidence>
<keyword evidence="11 13" id="KW-0456">Lyase</keyword>
<evidence type="ECO:0000259" key="17">
    <source>
        <dbReference type="PROSITE" id="PS50011"/>
    </source>
</evidence>
<dbReference type="InterPro" id="IPR001054">
    <property type="entry name" value="A/G_cyclase"/>
</dbReference>
<dbReference type="InterPro" id="IPR029787">
    <property type="entry name" value="Nucleotide_cyclase"/>
</dbReference>
<feature type="chain" id="PRO_5045315847" description="Guanylate cyclase" evidence="16">
    <location>
        <begin position="26"/>
        <end position="1061"/>
    </location>
</feature>
<evidence type="ECO:0000256" key="15">
    <source>
        <dbReference type="SAM" id="Phobius"/>
    </source>
</evidence>
<sequence>MTASRLVILLLTALYFLFFRPSTLGQEIRIGALIPWNGTWQVGPRMASALLVAFDTIKYKMNLLPDYNLTYEWKDSECSTGATLRAMADLQAKIPNIHAYIGPACSIGCLPGGFLAAHWNNPMISFGCGESTLSNKLKYPTFVRTVGTYVETGKFFLEIMKIYNWTQVAIVSSTESIWSQTASFIKEEIDDVKGGGFSVSYFHVFSPGITTDEQLKGMFRSAREVAHVFILLGYGTSVRQMMLNLYDLGMVTTGFAYFTFDITIDSCKGNDGRDKDACEAFEGIMDISNYIPATPEYKAFEKKVRQKMPLFAGLGYHMPPDEEVDIFAGFLHDAVVLYALAVHEILQKGGNFTDGRALMAHLTNRSFEGISGPVFIDENGDRSLSLQMKNFHNGKLFHMASYFRRTEKLEILNVTTYWPGGSVVAPLGRPECGFNGEFCPPPEIWKIAVYITSGFLGITILLLALLFYYKRKAFRASLLSQQWKVLSPEVRFTRRPLDTRSIISSMYGGSSAEGSMISRQNSRTSADFDDFRGQIFTCVAVYKSIVVAVKKLRKTHISLSREILMELKEVFDLQHANINRFIGACVDSPNIWVLTQYCNKGSLQDVLNNEKMKLDWMFQISFASDIARGMSFLHKSTIGCHGDLKSSNCLIDSRWVCKISDIGLEKFKGGQKSDPSIGIDAEYNGLLWRAPEHLEGVNSASKSQQGDVYSYGIIAQEILLRDLPYCKNDVMDAKTIVVRVQGRENPPFRPVIPNSYNDSFFVRMMRSCWDEDPVIRPKFSDILQTIKKINNGKEINIMDNMIAMMEKYTDHLEETVLERTQQLEEEKLKTDALLYRMLPKSVAEQLKRGEPVTAETFDQVTIFFSDIVGFTSLASDSKPMEIVNLLNDLYTCFDNIIDCHDVYKVETIGDSYMVVSGLPNRNGIKHAGEIANMSLDLLSDMCNFKIKHQPQKQLQLRIGLHSGSCVAGVVGLKMPRYCLFGDTVNTASRMESSGLALRIHLSSQCKSLLDMIGGYHTEERGWTSMKGKGTMLTYFLNGRDGFTKLLPDLCKTASLEDHNFK</sequence>
<dbReference type="Pfam" id="PF07701">
    <property type="entry name" value="HNOBA"/>
    <property type="match status" value="1"/>
</dbReference>
<dbReference type="Pfam" id="PF07714">
    <property type="entry name" value="PK_Tyr_Ser-Thr"/>
    <property type="match status" value="1"/>
</dbReference>
<reference evidence="19 20" key="1">
    <citation type="submission" date="2022-05" db="EMBL/GenBank/DDBJ databases">
        <authorList>
            <consortium name="Genoscope - CEA"/>
            <person name="William W."/>
        </authorList>
    </citation>
    <scope>NUCLEOTIDE SEQUENCE [LARGE SCALE GENOMIC DNA]</scope>
</reference>
<protein>
    <recommendedName>
        <fullName evidence="2 14">Guanylate cyclase</fullName>
        <ecNumber evidence="2 14">4.6.1.2</ecNumber>
    </recommendedName>
</protein>
<dbReference type="InterPro" id="IPR011009">
    <property type="entry name" value="Kinase-like_dom_sf"/>
</dbReference>
<dbReference type="Pfam" id="PF00211">
    <property type="entry name" value="Guanylate_cyc"/>
    <property type="match status" value="1"/>
</dbReference>
<evidence type="ECO:0000256" key="11">
    <source>
        <dbReference type="ARBA" id="ARBA00023239"/>
    </source>
</evidence>
<name>A0ABN8P888_9CNID</name>
<feature type="transmembrane region" description="Helical" evidence="15">
    <location>
        <begin position="447"/>
        <end position="469"/>
    </location>
</feature>
<feature type="domain" description="Guanylate cyclase" evidence="18">
    <location>
        <begin position="861"/>
        <end position="991"/>
    </location>
</feature>
<evidence type="ECO:0000256" key="16">
    <source>
        <dbReference type="SAM" id="SignalP"/>
    </source>
</evidence>
<evidence type="ECO:0000256" key="7">
    <source>
        <dbReference type="ARBA" id="ARBA00023134"/>
    </source>
</evidence>
<evidence type="ECO:0000256" key="3">
    <source>
        <dbReference type="ARBA" id="ARBA00022692"/>
    </source>
</evidence>
<dbReference type="InterPro" id="IPR001245">
    <property type="entry name" value="Ser-Thr/Tyr_kinase_cat_dom"/>
</dbReference>
<dbReference type="Gene3D" id="6.10.250.780">
    <property type="match status" value="1"/>
</dbReference>
<dbReference type="PRINTS" id="PR00255">
    <property type="entry name" value="NATPEPTIDER"/>
</dbReference>
<evidence type="ECO:0000256" key="14">
    <source>
        <dbReference type="RuleBase" id="RU003431"/>
    </source>
</evidence>
<keyword evidence="12 14" id="KW-0141">cGMP biosynthesis</keyword>
<keyword evidence="7" id="KW-0342">GTP-binding</keyword>
<dbReference type="InterPro" id="IPR011645">
    <property type="entry name" value="HNOB_dom_associated"/>
</dbReference>
<dbReference type="Gene3D" id="3.30.70.1230">
    <property type="entry name" value="Nucleotide cyclase"/>
    <property type="match status" value="1"/>
</dbReference>
<dbReference type="CDD" id="cd07302">
    <property type="entry name" value="CHD"/>
    <property type="match status" value="1"/>
</dbReference>
<evidence type="ECO:0000256" key="1">
    <source>
        <dbReference type="ARBA" id="ARBA00004479"/>
    </source>
</evidence>
<dbReference type="InterPro" id="IPR028082">
    <property type="entry name" value="Peripla_BP_I"/>
</dbReference>
<evidence type="ECO:0000256" key="2">
    <source>
        <dbReference type="ARBA" id="ARBA00012202"/>
    </source>
</evidence>
<keyword evidence="10" id="KW-0325">Glycoprotein</keyword>
<dbReference type="PROSITE" id="PS50011">
    <property type="entry name" value="PROTEIN_KINASE_DOM"/>
    <property type="match status" value="1"/>
</dbReference>
<comment type="catalytic activity">
    <reaction evidence="14">
        <text>GTP = 3',5'-cyclic GMP + diphosphate</text>
        <dbReference type="Rhea" id="RHEA:13665"/>
        <dbReference type="ChEBI" id="CHEBI:33019"/>
        <dbReference type="ChEBI" id="CHEBI:37565"/>
        <dbReference type="ChEBI" id="CHEBI:57746"/>
        <dbReference type="EC" id="4.6.1.2"/>
    </reaction>
</comment>
<evidence type="ECO:0000313" key="20">
    <source>
        <dbReference type="Proteomes" id="UP001159405"/>
    </source>
</evidence>
<dbReference type="SUPFAM" id="SSF56112">
    <property type="entry name" value="Protein kinase-like (PK-like)"/>
    <property type="match status" value="1"/>
</dbReference>
<dbReference type="InterPro" id="IPR050401">
    <property type="entry name" value="Cyclic_nucleotide_synthase"/>
</dbReference>
<keyword evidence="5" id="KW-0547">Nucleotide-binding</keyword>
<feature type="domain" description="Protein kinase" evidence="17">
    <location>
        <begin position="502"/>
        <end position="789"/>
    </location>
</feature>
<accession>A0ABN8P888</accession>
<dbReference type="SMART" id="SM00220">
    <property type="entry name" value="S_TKc"/>
    <property type="match status" value="1"/>
</dbReference>
<dbReference type="PANTHER" id="PTHR11920:SF335">
    <property type="entry name" value="GUANYLATE CYCLASE"/>
    <property type="match status" value="1"/>
</dbReference>
<keyword evidence="9" id="KW-0675">Receptor</keyword>
<comment type="similarity">
    <text evidence="13">Belongs to the adenylyl cyclase class-4/guanylyl cyclase family.</text>
</comment>
<dbReference type="Gene3D" id="1.10.510.10">
    <property type="entry name" value="Transferase(Phosphotransferase) domain 1"/>
    <property type="match status" value="1"/>
</dbReference>